<feature type="transmembrane region" description="Helical" evidence="7">
    <location>
        <begin position="343"/>
        <end position="363"/>
    </location>
</feature>
<feature type="transmembrane region" description="Helical" evidence="7">
    <location>
        <begin position="150"/>
        <end position="170"/>
    </location>
</feature>
<keyword evidence="9" id="KW-1185">Reference proteome</keyword>
<evidence type="ECO:0000256" key="8">
    <source>
        <dbReference type="SAM" id="SignalP"/>
    </source>
</evidence>
<organism evidence="9 10">
    <name type="scientific">Drosophila kikkawai</name>
    <name type="common">Fruit fly</name>
    <dbReference type="NCBI Taxonomy" id="30033"/>
    <lineage>
        <taxon>Eukaryota</taxon>
        <taxon>Metazoa</taxon>
        <taxon>Ecdysozoa</taxon>
        <taxon>Arthropoda</taxon>
        <taxon>Hexapoda</taxon>
        <taxon>Insecta</taxon>
        <taxon>Pterygota</taxon>
        <taxon>Neoptera</taxon>
        <taxon>Endopterygota</taxon>
        <taxon>Diptera</taxon>
        <taxon>Brachycera</taxon>
        <taxon>Muscomorpha</taxon>
        <taxon>Ephydroidea</taxon>
        <taxon>Drosophilidae</taxon>
        <taxon>Drosophila</taxon>
        <taxon>Sophophora</taxon>
    </lineage>
</organism>
<dbReference type="InterPro" id="IPR004710">
    <property type="entry name" value="Bilac:Na_transpt"/>
</dbReference>
<evidence type="ECO:0000256" key="2">
    <source>
        <dbReference type="ARBA" id="ARBA00006528"/>
    </source>
</evidence>
<dbReference type="GO" id="GO:0015293">
    <property type="term" value="F:symporter activity"/>
    <property type="evidence" value="ECO:0007669"/>
    <property type="project" value="UniProtKB-KW"/>
</dbReference>
<keyword evidence="3 7" id="KW-0812">Transmembrane</keyword>
<protein>
    <submittedName>
        <fullName evidence="10">Ileal sodium/bile acid cotransporter</fullName>
    </submittedName>
</protein>
<feature type="transmembrane region" description="Helical" evidence="7">
    <location>
        <begin position="283"/>
        <end position="302"/>
    </location>
</feature>
<dbReference type="PANTHER" id="PTHR10361:SF28">
    <property type="entry name" value="P3 PROTEIN-RELATED"/>
    <property type="match status" value="1"/>
</dbReference>
<feature type="transmembrane region" description="Helical" evidence="7">
    <location>
        <begin position="249"/>
        <end position="271"/>
    </location>
</feature>
<gene>
    <name evidence="10" type="primary">LOC108079932</name>
</gene>
<name>A0A6P4INC6_DROKI</name>
<dbReference type="GO" id="GO:0016020">
    <property type="term" value="C:membrane"/>
    <property type="evidence" value="ECO:0007669"/>
    <property type="project" value="UniProtKB-SubCell"/>
</dbReference>
<feature type="transmembrane region" description="Helical" evidence="7">
    <location>
        <begin position="314"/>
        <end position="337"/>
    </location>
</feature>
<keyword evidence="5 7" id="KW-1133">Transmembrane helix</keyword>
<dbReference type="Pfam" id="PF01758">
    <property type="entry name" value="SBF"/>
    <property type="match status" value="1"/>
</dbReference>
<sequence>MGHTKQNPARQLLILILGSGLLLAGVRGDYGDLAGNWLVDFGGQTELRLSEGESHQLTLHITNVRLVDPSTDYTFYVYSKDEAKAASLVTVRKEEFDASGSWQGPVEVRGVRFGYSVLLVDLALAADVKESYPSPLPLAVLRSRVVDERVTTYVSAALALLMFLNLGTVLDLHRLAGIVCRPVGPVVGVVSRYAIMPALGFGLGRALWPGQWPLQLALFYSALAPSGGLANICTVFLKGNVNLSVATTTINSLLALAFLPLWILVLGRLLYEDDELAVPFGELSGGAAALVACLAIGIMLRLCVPKTTRLIFRFLKPLSVVLSLCLVGLTVGLNWFVFLEFTWQVLVAALCLPLAGYLATYLLSKILCRTGTDALTLAIETIVLNMTMPIVLLQSSQLEQPQLDLVLVVPIASSLFSLLLVIGFYGVRRCLGRNKRQDEDGFDHKQLMADQESESTAVYQQQS</sequence>
<comment type="similarity">
    <text evidence="2">Belongs to the bile acid:sodium symporter (BASS) (TC 2.A.28) family.</text>
</comment>
<dbReference type="InterPro" id="IPR002657">
    <property type="entry name" value="BilAc:Na_symport/Acr3"/>
</dbReference>
<feature type="transmembrane region" description="Helical" evidence="7">
    <location>
        <begin position="182"/>
        <end position="204"/>
    </location>
</feature>
<dbReference type="PANTHER" id="PTHR10361">
    <property type="entry name" value="SODIUM-BILE ACID COTRANSPORTER"/>
    <property type="match status" value="1"/>
</dbReference>
<feature type="transmembrane region" description="Helical" evidence="7">
    <location>
        <begin position="216"/>
        <end position="237"/>
    </location>
</feature>
<dbReference type="Gene3D" id="1.20.1530.20">
    <property type="match status" value="1"/>
</dbReference>
<evidence type="ECO:0000313" key="9">
    <source>
        <dbReference type="Proteomes" id="UP001652661"/>
    </source>
</evidence>
<evidence type="ECO:0000256" key="4">
    <source>
        <dbReference type="ARBA" id="ARBA00022847"/>
    </source>
</evidence>
<dbReference type="OrthoDB" id="203097at2759"/>
<feature type="transmembrane region" description="Helical" evidence="7">
    <location>
        <begin position="375"/>
        <end position="393"/>
    </location>
</feature>
<reference evidence="10" key="1">
    <citation type="submission" date="2025-08" db="UniProtKB">
        <authorList>
            <consortium name="RefSeq"/>
        </authorList>
    </citation>
    <scope>IDENTIFICATION</scope>
    <source>
        <strain evidence="10">14028-0561.14</strain>
        <tissue evidence="10">Whole fly</tissue>
    </source>
</reference>
<feature type="transmembrane region" description="Helical" evidence="7">
    <location>
        <begin position="405"/>
        <end position="427"/>
    </location>
</feature>
<feature type="chain" id="PRO_5047472861" evidence="8">
    <location>
        <begin position="29"/>
        <end position="463"/>
    </location>
</feature>
<feature type="signal peptide" evidence="8">
    <location>
        <begin position="1"/>
        <end position="28"/>
    </location>
</feature>
<evidence type="ECO:0000313" key="10">
    <source>
        <dbReference type="RefSeq" id="XP_017029955.2"/>
    </source>
</evidence>
<evidence type="ECO:0000256" key="3">
    <source>
        <dbReference type="ARBA" id="ARBA00022692"/>
    </source>
</evidence>
<dbReference type="InterPro" id="IPR038770">
    <property type="entry name" value="Na+/solute_symporter_sf"/>
</dbReference>
<keyword evidence="4" id="KW-0769">Symport</keyword>
<dbReference type="RefSeq" id="XP_017029955.2">
    <property type="nucleotide sequence ID" value="XM_017174466.3"/>
</dbReference>
<keyword evidence="8" id="KW-0732">Signal</keyword>
<keyword evidence="4" id="KW-0813">Transport</keyword>
<proteinExistence type="inferred from homology"/>
<dbReference type="GeneID" id="108079932"/>
<accession>A0A6P4INC6</accession>
<dbReference type="AlphaFoldDB" id="A0A6P4INC6"/>
<keyword evidence="6 7" id="KW-0472">Membrane</keyword>
<evidence type="ECO:0000256" key="7">
    <source>
        <dbReference type="SAM" id="Phobius"/>
    </source>
</evidence>
<evidence type="ECO:0000256" key="5">
    <source>
        <dbReference type="ARBA" id="ARBA00022989"/>
    </source>
</evidence>
<evidence type="ECO:0000256" key="6">
    <source>
        <dbReference type="ARBA" id="ARBA00023136"/>
    </source>
</evidence>
<comment type="subcellular location">
    <subcellularLocation>
        <location evidence="1">Membrane</location>
        <topology evidence="1">Multi-pass membrane protein</topology>
    </subcellularLocation>
</comment>
<evidence type="ECO:0000256" key="1">
    <source>
        <dbReference type="ARBA" id="ARBA00004141"/>
    </source>
</evidence>
<dbReference type="Proteomes" id="UP001652661">
    <property type="component" value="Chromosome X"/>
</dbReference>